<gene>
    <name evidence="2" type="ORF">NDU88_001261</name>
</gene>
<dbReference type="AlphaFoldDB" id="A0AAV7R8I2"/>
<proteinExistence type="predicted"/>
<feature type="compositionally biased region" description="Low complexity" evidence="1">
    <location>
        <begin position="19"/>
        <end position="32"/>
    </location>
</feature>
<evidence type="ECO:0000313" key="3">
    <source>
        <dbReference type="Proteomes" id="UP001066276"/>
    </source>
</evidence>
<organism evidence="2 3">
    <name type="scientific">Pleurodeles waltl</name>
    <name type="common">Iberian ribbed newt</name>
    <dbReference type="NCBI Taxonomy" id="8319"/>
    <lineage>
        <taxon>Eukaryota</taxon>
        <taxon>Metazoa</taxon>
        <taxon>Chordata</taxon>
        <taxon>Craniata</taxon>
        <taxon>Vertebrata</taxon>
        <taxon>Euteleostomi</taxon>
        <taxon>Amphibia</taxon>
        <taxon>Batrachia</taxon>
        <taxon>Caudata</taxon>
        <taxon>Salamandroidea</taxon>
        <taxon>Salamandridae</taxon>
        <taxon>Pleurodelinae</taxon>
        <taxon>Pleurodeles</taxon>
    </lineage>
</organism>
<dbReference type="Proteomes" id="UP001066276">
    <property type="component" value="Chromosome 5"/>
</dbReference>
<comment type="caution">
    <text evidence="2">The sequence shown here is derived from an EMBL/GenBank/DDBJ whole genome shotgun (WGS) entry which is preliminary data.</text>
</comment>
<dbReference type="EMBL" id="JANPWB010000009">
    <property type="protein sequence ID" value="KAJ1148425.1"/>
    <property type="molecule type" value="Genomic_DNA"/>
</dbReference>
<name>A0AAV7R8I2_PLEWA</name>
<accession>A0AAV7R8I2</accession>
<feature type="region of interest" description="Disordered" evidence="1">
    <location>
        <begin position="1"/>
        <end position="67"/>
    </location>
</feature>
<reference evidence="2" key="1">
    <citation type="journal article" date="2022" name="bioRxiv">
        <title>Sequencing and chromosome-scale assembly of the giantPleurodeles waltlgenome.</title>
        <authorList>
            <person name="Brown T."/>
            <person name="Elewa A."/>
            <person name="Iarovenko S."/>
            <person name="Subramanian E."/>
            <person name="Araus A.J."/>
            <person name="Petzold A."/>
            <person name="Susuki M."/>
            <person name="Suzuki K.-i.T."/>
            <person name="Hayashi T."/>
            <person name="Toyoda A."/>
            <person name="Oliveira C."/>
            <person name="Osipova E."/>
            <person name="Leigh N.D."/>
            <person name="Simon A."/>
            <person name="Yun M.H."/>
        </authorList>
    </citation>
    <scope>NUCLEOTIDE SEQUENCE</scope>
    <source>
        <strain evidence="2">20211129_DDA</strain>
        <tissue evidence="2">Liver</tissue>
    </source>
</reference>
<evidence type="ECO:0000313" key="2">
    <source>
        <dbReference type="EMBL" id="KAJ1148425.1"/>
    </source>
</evidence>
<keyword evidence="3" id="KW-1185">Reference proteome</keyword>
<evidence type="ECO:0000256" key="1">
    <source>
        <dbReference type="SAM" id="MobiDB-lite"/>
    </source>
</evidence>
<sequence>MRNYRLQGWEKPDTGVPVSEATPTPASASAPEKTLEAPIPQSPTPVQAKLETPERATASKDAASPWG</sequence>
<protein>
    <submittedName>
        <fullName evidence="2">Uncharacterized protein</fullName>
    </submittedName>
</protein>